<feature type="region of interest" description="Disordered" evidence="1">
    <location>
        <begin position="451"/>
        <end position="517"/>
    </location>
</feature>
<feature type="transmembrane region" description="Helical" evidence="2">
    <location>
        <begin position="60"/>
        <end position="93"/>
    </location>
</feature>
<keyword evidence="2" id="KW-0472">Membrane</keyword>
<feature type="compositionally biased region" description="Basic and acidic residues" evidence="1">
    <location>
        <begin position="452"/>
        <end position="462"/>
    </location>
</feature>
<proteinExistence type="predicted"/>
<feature type="transmembrane region" description="Helical" evidence="2">
    <location>
        <begin position="33"/>
        <end position="53"/>
    </location>
</feature>
<feature type="region of interest" description="Disordered" evidence="1">
    <location>
        <begin position="153"/>
        <end position="176"/>
    </location>
</feature>
<dbReference type="EMBL" id="JAAAIP010000147">
    <property type="protein sequence ID" value="KAG0324473.1"/>
    <property type="molecule type" value="Genomic_DNA"/>
</dbReference>
<evidence type="ECO:0000256" key="1">
    <source>
        <dbReference type="SAM" id="MobiDB-lite"/>
    </source>
</evidence>
<keyword evidence="4" id="KW-1185">Reference proteome</keyword>
<dbReference type="Proteomes" id="UP000738325">
    <property type="component" value="Unassembled WGS sequence"/>
</dbReference>
<comment type="caution">
    <text evidence="3">The sequence shown here is derived from an EMBL/GenBank/DDBJ whole genome shotgun (WGS) entry which is preliminary data.</text>
</comment>
<keyword evidence="2" id="KW-1133">Transmembrane helix</keyword>
<accession>A0A9P6UXM4</accession>
<name>A0A9P6UXM4_9FUNG</name>
<feature type="region of interest" description="Disordered" evidence="1">
    <location>
        <begin position="610"/>
        <end position="630"/>
    </location>
</feature>
<feature type="region of interest" description="Disordered" evidence="1">
    <location>
        <begin position="401"/>
        <end position="424"/>
    </location>
</feature>
<dbReference type="OrthoDB" id="2414229at2759"/>
<organism evidence="3 4">
    <name type="scientific">Dissophora globulifera</name>
    <dbReference type="NCBI Taxonomy" id="979702"/>
    <lineage>
        <taxon>Eukaryota</taxon>
        <taxon>Fungi</taxon>
        <taxon>Fungi incertae sedis</taxon>
        <taxon>Mucoromycota</taxon>
        <taxon>Mortierellomycotina</taxon>
        <taxon>Mortierellomycetes</taxon>
        <taxon>Mortierellales</taxon>
        <taxon>Mortierellaceae</taxon>
        <taxon>Dissophora</taxon>
    </lineage>
</organism>
<keyword evidence="2" id="KW-0812">Transmembrane</keyword>
<sequence>MGANPSSILKVSLWLQAGSLLVLTSLLADSDAWIGATLTAIGLCFVTIGIGAAHKKSLGYLYCYATLLGAWTSLAVVHVILILGFIAVPVGFMDPVLVIGQKLVENTSDSFKSIVPALYSIQAVAWCTSLACLICLRAAVAVEDPTLGFEIQHPKTRSSASPHTLGSAGRSADGDVGIIQRSRSATQRLFGLGHFSMVAPASDTPECNHGKESVIKKREGQELEDYEPLQIKDEARKIWMRQERRASGGDSSVIYVPRGRRISQVVVTFRDDVHNSVELDRQPHREPLTTHPAPDAAEGNEIVEARRLVCIANEQFSLGDLLFEKPGESLSDIIFRTVDTTDTSIFKEGLTTATTVGTASTMDLSTEIATSEIECKPSTESALRLRLHEQEPTVNDLAIATRPTTNKEYRLDGEDSVSQSGSTANSSSLAETLAHCSFMSSPLVLESSMGRHIQERQGKSEWENDESDLYSSSRQRDTVVPTMQPNSSDPHPCSDFSLPSPLPSLTPYASGHRRYRGDCNDHEDNALLSPLLVVSTPSFLIPTIVLHPDDEDDEPVRVLSETDIDYLSTMPPVPLRQLIQPWEEAGDDDYYEDDCNDGYDYDDYTLQYTQEEEDENEEDEKEEGDDDIDDQEVVLQDGQDIPRVATTMEGEYDPYALDVPINLEIDLQGLEQGDIRAEYGYF</sequence>
<evidence type="ECO:0000256" key="2">
    <source>
        <dbReference type="SAM" id="Phobius"/>
    </source>
</evidence>
<evidence type="ECO:0000313" key="3">
    <source>
        <dbReference type="EMBL" id="KAG0324473.1"/>
    </source>
</evidence>
<protein>
    <submittedName>
        <fullName evidence="3">Uncharacterized protein</fullName>
    </submittedName>
</protein>
<evidence type="ECO:0000313" key="4">
    <source>
        <dbReference type="Proteomes" id="UP000738325"/>
    </source>
</evidence>
<reference evidence="3" key="1">
    <citation type="journal article" date="2020" name="Fungal Divers.">
        <title>Resolving the Mortierellaceae phylogeny through synthesis of multi-gene phylogenetics and phylogenomics.</title>
        <authorList>
            <person name="Vandepol N."/>
            <person name="Liber J."/>
            <person name="Desiro A."/>
            <person name="Na H."/>
            <person name="Kennedy M."/>
            <person name="Barry K."/>
            <person name="Grigoriev I.V."/>
            <person name="Miller A.N."/>
            <person name="O'Donnell K."/>
            <person name="Stajich J.E."/>
            <person name="Bonito G."/>
        </authorList>
    </citation>
    <scope>NUCLEOTIDE SEQUENCE</scope>
    <source>
        <strain evidence="3">REB-010B</strain>
    </source>
</reference>
<gene>
    <name evidence="3" type="ORF">BGZ99_001767</name>
</gene>
<dbReference type="AlphaFoldDB" id="A0A9P6UXM4"/>